<dbReference type="Proteomes" id="UP000256690">
    <property type="component" value="Unassembled WGS sequence"/>
</dbReference>
<dbReference type="AlphaFoldDB" id="A0A3D8QIX6"/>
<dbReference type="STRING" id="1810919.A0A3D8QIX6"/>
<dbReference type="CDD" id="cd12148">
    <property type="entry name" value="fungal_TF_MHR"/>
    <property type="match status" value="1"/>
</dbReference>
<keyword evidence="3" id="KW-0805">Transcription regulation</keyword>
<reference evidence="9 10" key="1">
    <citation type="journal article" date="2018" name="IMA Fungus">
        <title>IMA Genome-F 9: Draft genome sequence of Annulohypoxylon stygium, Aspergillus mulundensis, Berkeleyomyces basicola (syn. Thielaviopsis basicola), Ceratocystis smalleyi, two Cercospora beticola strains, Coleophoma cylindrospora, Fusarium fracticaudum, Phialophora cf. hyalina, and Morchella septimelata.</title>
        <authorList>
            <person name="Wingfield B.D."/>
            <person name="Bills G.F."/>
            <person name="Dong Y."/>
            <person name="Huang W."/>
            <person name="Nel W.J."/>
            <person name="Swalarsk-Parry B.S."/>
            <person name="Vaghefi N."/>
            <person name="Wilken P.M."/>
            <person name="An Z."/>
            <person name="de Beer Z.W."/>
            <person name="De Vos L."/>
            <person name="Chen L."/>
            <person name="Duong T.A."/>
            <person name="Gao Y."/>
            <person name="Hammerbacher A."/>
            <person name="Kikkert J.R."/>
            <person name="Li Y."/>
            <person name="Li H."/>
            <person name="Li K."/>
            <person name="Li Q."/>
            <person name="Liu X."/>
            <person name="Ma X."/>
            <person name="Naidoo K."/>
            <person name="Pethybridge S.J."/>
            <person name="Sun J."/>
            <person name="Steenkamp E.T."/>
            <person name="van der Nest M.A."/>
            <person name="van Wyk S."/>
            <person name="Wingfield M.J."/>
            <person name="Xiong C."/>
            <person name="Yue Q."/>
            <person name="Zhang X."/>
        </authorList>
    </citation>
    <scope>NUCLEOTIDE SEQUENCE [LARGE SCALE GENOMIC DNA]</scope>
    <source>
        <strain evidence="9 10">DSM 5745</strain>
    </source>
</reference>
<evidence type="ECO:0000259" key="8">
    <source>
        <dbReference type="PROSITE" id="PS50048"/>
    </source>
</evidence>
<evidence type="ECO:0000256" key="6">
    <source>
        <dbReference type="ARBA" id="ARBA00023242"/>
    </source>
</evidence>
<dbReference type="InterPro" id="IPR051089">
    <property type="entry name" value="prtT"/>
</dbReference>
<dbReference type="GO" id="GO:0005634">
    <property type="term" value="C:nucleus"/>
    <property type="evidence" value="ECO:0007669"/>
    <property type="project" value="UniProtKB-SubCell"/>
</dbReference>
<proteinExistence type="predicted"/>
<dbReference type="PROSITE" id="PS00463">
    <property type="entry name" value="ZN2_CY6_FUNGAL_1"/>
    <property type="match status" value="1"/>
</dbReference>
<evidence type="ECO:0000256" key="4">
    <source>
        <dbReference type="ARBA" id="ARBA00023125"/>
    </source>
</evidence>
<dbReference type="SUPFAM" id="SSF57701">
    <property type="entry name" value="Zn2/Cys6 DNA-binding domain"/>
    <property type="match status" value="1"/>
</dbReference>
<dbReference type="PANTHER" id="PTHR31845:SF37">
    <property type="entry name" value="TRANSCRIPTION FACTOR DOMAIN-CONTAINING PROTEIN"/>
    <property type="match status" value="1"/>
</dbReference>
<evidence type="ECO:0000256" key="5">
    <source>
        <dbReference type="ARBA" id="ARBA00023163"/>
    </source>
</evidence>
<dbReference type="InterPro" id="IPR036864">
    <property type="entry name" value="Zn2-C6_fun-type_DNA-bd_sf"/>
</dbReference>
<dbReference type="GO" id="GO:0000976">
    <property type="term" value="F:transcription cis-regulatory region binding"/>
    <property type="evidence" value="ECO:0007669"/>
    <property type="project" value="TreeGrafter"/>
</dbReference>
<dbReference type="CDD" id="cd00067">
    <property type="entry name" value="GAL4"/>
    <property type="match status" value="1"/>
</dbReference>
<dbReference type="OrthoDB" id="5226580at2759"/>
<comment type="subcellular location">
    <subcellularLocation>
        <location evidence="1">Nucleus</location>
    </subcellularLocation>
</comment>
<dbReference type="PANTHER" id="PTHR31845">
    <property type="entry name" value="FINGER DOMAIN PROTEIN, PUTATIVE-RELATED"/>
    <property type="match status" value="1"/>
</dbReference>
<keyword evidence="5" id="KW-0804">Transcription</keyword>
<dbReference type="RefSeq" id="XP_026598828.1">
    <property type="nucleotide sequence ID" value="XM_026752385.1"/>
</dbReference>
<evidence type="ECO:0000313" key="10">
    <source>
        <dbReference type="Proteomes" id="UP000256690"/>
    </source>
</evidence>
<dbReference type="Gene3D" id="4.10.240.10">
    <property type="entry name" value="Zn(2)-C6 fungal-type DNA-binding domain"/>
    <property type="match status" value="1"/>
</dbReference>
<dbReference type="GO" id="GO:0008270">
    <property type="term" value="F:zinc ion binding"/>
    <property type="evidence" value="ECO:0007669"/>
    <property type="project" value="InterPro"/>
</dbReference>
<evidence type="ECO:0000313" key="9">
    <source>
        <dbReference type="EMBL" id="RDW61697.1"/>
    </source>
</evidence>
<protein>
    <recommendedName>
        <fullName evidence="8">Zn(2)-C6 fungal-type domain-containing protein</fullName>
    </recommendedName>
</protein>
<dbReference type="GO" id="GO:0000981">
    <property type="term" value="F:DNA-binding transcription factor activity, RNA polymerase II-specific"/>
    <property type="evidence" value="ECO:0007669"/>
    <property type="project" value="InterPro"/>
</dbReference>
<organism evidence="9 10">
    <name type="scientific">Aspergillus mulundensis</name>
    <dbReference type="NCBI Taxonomy" id="1810919"/>
    <lineage>
        <taxon>Eukaryota</taxon>
        <taxon>Fungi</taxon>
        <taxon>Dikarya</taxon>
        <taxon>Ascomycota</taxon>
        <taxon>Pezizomycotina</taxon>
        <taxon>Eurotiomycetes</taxon>
        <taxon>Eurotiomycetidae</taxon>
        <taxon>Eurotiales</taxon>
        <taxon>Aspergillaceae</taxon>
        <taxon>Aspergillus</taxon>
        <taxon>Aspergillus subgen. Nidulantes</taxon>
    </lineage>
</organism>
<sequence>MSACSGRVKTCQTCATAKIRCLRSPDSPICDRCLRLNKPCYFRPARLRQSSSRKETRLETLERRVNQLLGQASQGQSSQSHSPSDFPETTDDVVDKGILSLDEATALLDSFLQFMMPRFPFVVLPTTTTVDELREQTPFLFLAVLSVSVTDSPELKRTLDEEMRTALAERTVLSTQPPSLETLQGLLVVLAWSQHQTQQRSPPRHFSTYLHMAIGLAVDLRLDRPVEARRGCRRMNIGEWGTEARPPKTLRAEQRAAIGCSLLSTCCGIITQERCTFPWAPELEAFAVALAENPEYASDQTIIHLVRLQHVMEEIDRISVDQDSLHPSKSNRTFQHIFRTFQGRIQDYTNLLPPELTNNFLLATQLHTVNLYLCQVSLFDRKSTFQLPMDIRSEILCHGLAAAKSFYGCLMSIPRGSERRFSYSQWLQSGFNMIVACKLTLMAVSDEALCQGYPQVQTLCDALNMPGILRTRVLHAPQRSTGVQSQATGFDYRGWLQWIEDWFMRQYSMYLSRRETSKDHAAVPVPVPSTATVPIIYAPQDTLGMNDVSTEDFSLPPSADSISWASFPDIPYADNPLAWWMDLGLLPM</sequence>
<name>A0A3D8QIX6_9EURO</name>
<evidence type="ECO:0000256" key="2">
    <source>
        <dbReference type="ARBA" id="ARBA00022833"/>
    </source>
</evidence>
<comment type="caution">
    <text evidence="9">The sequence shown here is derived from an EMBL/GenBank/DDBJ whole genome shotgun (WGS) entry which is preliminary data.</text>
</comment>
<evidence type="ECO:0000256" key="3">
    <source>
        <dbReference type="ARBA" id="ARBA00023015"/>
    </source>
</evidence>
<keyword evidence="6" id="KW-0539">Nucleus</keyword>
<keyword evidence="10" id="KW-1185">Reference proteome</keyword>
<keyword evidence="2" id="KW-0862">Zinc</keyword>
<gene>
    <name evidence="9" type="ORF">DSM5745_10369</name>
</gene>
<dbReference type="EMBL" id="PVWQ01000016">
    <property type="protein sequence ID" value="RDW61697.1"/>
    <property type="molecule type" value="Genomic_DNA"/>
</dbReference>
<dbReference type="InterPro" id="IPR001138">
    <property type="entry name" value="Zn2Cys6_DnaBD"/>
</dbReference>
<feature type="region of interest" description="Disordered" evidence="7">
    <location>
        <begin position="70"/>
        <end position="89"/>
    </location>
</feature>
<evidence type="ECO:0000256" key="1">
    <source>
        <dbReference type="ARBA" id="ARBA00004123"/>
    </source>
</evidence>
<keyword evidence="4" id="KW-0238">DNA-binding</keyword>
<evidence type="ECO:0000256" key="7">
    <source>
        <dbReference type="SAM" id="MobiDB-lite"/>
    </source>
</evidence>
<dbReference type="PROSITE" id="PS50048">
    <property type="entry name" value="ZN2_CY6_FUNGAL_2"/>
    <property type="match status" value="1"/>
</dbReference>
<dbReference type="GeneID" id="38120739"/>
<accession>A0A3D8QIX6</accession>
<feature type="compositionally biased region" description="Low complexity" evidence="7">
    <location>
        <begin position="70"/>
        <end position="82"/>
    </location>
</feature>
<feature type="domain" description="Zn(2)-C6 fungal-type" evidence="8">
    <location>
        <begin position="10"/>
        <end position="42"/>
    </location>
</feature>